<protein>
    <submittedName>
        <fullName evidence="1">Uncharacterized protein</fullName>
    </submittedName>
</protein>
<keyword evidence="2" id="KW-1185">Reference proteome</keyword>
<dbReference type="AlphaFoldDB" id="A0A0C9X584"/>
<dbReference type="Proteomes" id="UP000054477">
    <property type="component" value="Unassembled WGS sequence"/>
</dbReference>
<gene>
    <name evidence="1" type="ORF">K443DRAFT_420797</name>
</gene>
<name>A0A0C9X584_9AGAR</name>
<dbReference type="HOGENOM" id="CLU_2868010_0_0_1"/>
<sequence length="64" mass="7737">MDFVHNYNQFIQDFLLNDLLSSTDLDRVYKSLTFNTHLLSRKHRCIKCRPCFLDFSEELLPVRE</sequence>
<evidence type="ECO:0000313" key="2">
    <source>
        <dbReference type="Proteomes" id="UP000054477"/>
    </source>
</evidence>
<organism evidence="1 2">
    <name type="scientific">Laccaria amethystina LaAM-08-1</name>
    <dbReference type="NCBI Taxonomy" id="1095629"/>
    <lineage>
        <taxon>Eukaryota</taxon>
        <taxon>Fungi</taxon>
        <taxon>Dikarya</taxon>
        <taxon>Basidiomycota</taxon>
        <taxon>Agaricomycotina</taxon>
        <taxon>Agaricomycetes</taxon>
        <taxon>Agaricomycetidae</taxon>
        <taxon>Agaricales</taxon>
        <taxon>Agaricineae</taxon>
        <taxon>Hydnangiaceae</taxon>
        <taxon>Laccaria</taxon>
    </lineage>
</organism>
<evidence type="ECO:0000313" key="1">
    <source>
        <dbReference type="EMBL" id="KIJ92801.1"/>
    </source>
</evidence>
<proteinExistence type="predicted"/>
<accession>A0A0C9X584</accession>
<dbReference type="EMBL" id="KN838884">
    <property type="protein sequence ID" value="KIJ92801.1"/>
    <property type="molecule type" value="Genomic_DNA"/>
</dbReference>
<reference evidence="2" key="2">
    <citation type="submission" date="2015-01" db="EMBL/GenBank/DDBJ databases">
        <title>Evolutionary Origins and Diversification of the Mycorrhizal Mutualists.</title>
        <authorList>
            <consortium name="DOE Joint Genome Institute"/>
            <consortium name="Mycorrhizal Genomics Consortium"/>
            <person name="Kohler A."/>
            <person name="Kuo A."/>
            <person name="Nagy L.G."/>
            <person name="Floudas D."/>
            <person name="Copeland A."/>
            <person name="Barry K.W."/>
            <person name="Cichocki N."/>
            <person name="Veneault-Fourrey C."/>
            <person name="LaButti K."/>
            <person name="Lindquist E.A."/>
            <person name="Lipzen A."/>
            <person name="Lundell T."/>
            <person name="Morin E."/>
            <person name="Murat C."/>
            <person name="Riley R."/>
            <person name="Ohm R."/>
            <person name="Sun H."/>
            <person name="Tunlid A."/>
            <person name="Henrissat B."/>
            <person name="Grigoriev I.V."/>
            <person name="Hibbett D.S."/>
            <person name="Martin F."/>
        </authorList>
    </citation>
    <scope>NUCLEOTIDE SEQUENCE [LARGE SCALE GENOMIC DNA]</scope>
    <source>
        <strain evidence="2">LaAM-08-1</strain>
    </source>
</reference>
<reference evidence="1 2" key="1">
    <citation type="submission" date="2014-04" db="EMBL/GenBank/DDBJ databases">
        <authorList>
            <consortium name="DOE Joint Genome Institute"/>
            <person name="Kuo A."/>
            <person name="Kohler A."/>
            <person name="Nagy L.G."/>
            <person name="Floudas D."/>
            <person name="Copeland A."/>
            <person name="Barry K.W."/>
            <person name="Cichocki N."/>
            <person name="Veneault-Fourrey C."/>
            <person name="LaButti K."/>
            <person name="Lindquist E.A."/>
            <person name="Lipzen A."/>
            <person name="Lundell T."/>
            <person name="Morin E."/>
            <person name="Murat C."/>
            <person name="Sun H."/>
            <person name="Tunlid A."/>
            <person name="Henrissat B."/>
            <person name="Grigoriev I.V."/>
            <person name="Hibbett D.S."/>
            <person name="Martin F."/>
            <person name="Nordberg H.P."/>
            <person name="Cantor M.N."/>
            <person name="Hua S.X."/>
        </authorList>
    </citation>
    <scope>NUCLEOTIDE SEQUENCE [LARGE SCALE GENOMIC DNA]</scope>
    <source>
        <strain evidence="1 2">LaAM-08-1</strain>
    </source>
</reference>